<dbReference type="Proteomes" id="UP000772434">
    <property type="component" value="Unassembled WGS sequence"/>
</dbReference>
<reference evidence="3" key="1">
    <citation type="submission" date="2020-11" db="EMBL/GenBank/DDBJ databases">
        <authorList>
            <consortium name="DOE Joint Genome Institute"/>
            <person name="Ahrendt S."/>
            <person name="Riley R."/>
            <person name="Andreopoulos W."/>
            <person name="Labutti K."/>
            <person name="Pangilinan J."/>
            <person name="Ruiz-Duenas F.J."/>
            <person name="Barrasa J.M."/>
            <person name="Sanchez-Garcia M."/>
            <person name="Camarero S."/>
            <person name="Miyauchi S."/>
            <person name="Serrano A."/>
            <person name="Linde D."/>
            <person name="Babiker R."/>
            <person name="Drula E."/>
            <person name="Ayuso-Fernandez I."/>
            <person name="Pacheco R."/>
            <person name="Padilla G."/>
            <person name="Ferreira P."/>
            <person name="Barriuso J."/>
            <person name="Kellner H."/>
            <person name="Castanera R."/>
            <person name="Alfaro M."/>
            <person name="Ramirez L."/>
            <person name="Pisabarro A.G."/>
            <person name="Kuo A."/>
            <person name="Tritt A."/>
            <person name="Lipzen A."/>
            <person name="He G."/>
            <person name="Yan M."/>
            <person name="Ng V."/>
            <person name="Cullen D."/>
            <person name="Martin F."/>
            <person name="Rosso M.-N."/>
            <person name="Henrissat B."/>
            <person name="Hibbett D."/>
            <person name="Martinez A.T."/>
            <person name="Grigoriev I.V."/>
        </authorList>
    </citation>
    <scope>NUCLEOTIDE SEQUENCE</scope>
    <source>
        <strain evidence="3">AH 40177</strain>
    </source>
</reference>
<name>A0A9P5Q7L0_9AGAR</name>
<dbReference type="EMBL" id="JADNRY010000010">
    <property type="protein sequence ID" value="KAF9075100.1"/>
    <property type="molecule type" value="Genomic_DNA"/>
</dbReference>
<feature type="signal peptide" evidence="2">
    <location>
        <begin position="1"/>
        <end position="24"/>
    </location>
</feature>
<feature type="chain" id="PRO_5040296722" evidence="2">
    <location>
        <begin position="25"/>
        <end position="259"/>
    </location>
</feature>
<comment type="caution">
    <text evidence="3">The sequence shown here is derived from an EMBL/GenBank/DDBJ whole genome shotgun (WGS) entry which is preliminary data.</text>
</comment>
<organism evidence="3 4">
    <name type="scientific">Rhodocollybia butyracea</name>
    <dbReference type="NCBI Taxonomy" id="206335"/>
    <lineage>
        <taxon>Eukaryota</taxon>
        <taxon>Fungi</taxon>
        <taxon>Dikarya</taxon>
        <taxon>Basidiomycota</taxon>
        <taxon>Agaricomycotina</taxon>
        <taxon>Agaricomycetes</taxon>
        <taxon>Agaricomycetidae</taxon>
        <taxon>Agaricales</taxon>
        <taxon>Marasmiineae</taxon>
        <taxon>Omphalotaceae</taxon>
        <taxon>Rhodocollybia</taxon>
    </lineage>
</organism>
<evidence type="ECO:0000256" key="1">
    <source>
        <dbReference type="SAM" id="MobiDB-lite"/>
    </source>
</evidence>
<sequence>MFLSHPSHWLPFILLAGLISSACAAPPTIRMIKVNVVDAQGVKQVNVPGSMKTRIAEFILGLDPEVDGPTHTNPTHNNPTHNNPTHNNHGKGNHDWTKELKFTDEHDPKVPEKPDDPKQIAYFWFAGGKLCSGYTNCLAYVVVTEGHVPGTTMTVGAVIVVTMDDPQSVTFTVYDHIPSNEREHEDSIQKHQEKYHEFLTTFTYKEEGKVWIEQMADKRDKVLISERLRATLLQAIPLANVAPASHGTHPHLPAGPHSP</sequence>
<keyword evidence="4" id="KW-1185">Reference proteome</keyword>
<evidence type="ECO:0000313" key="4">
    <source>
        <dbReference type="Proteomes" id="UP000772434"/>
    </source>
</evidence>
<evidence type="ECO:0000256" key="2">
    <source>
        <dbReference type="SAM" id="SignalP"/>
    </source>
</evidence>
<keyword evidence="2" id="KW-0732">Signal</keyword>
<gene>
    <name evidence="3" type="ORF">BDP27DRAFT_1415474</name>
</gene>
<dbReference type="AlphaFoldDB" id="A0A9P5Q7L0"/>
<proteinExistence type="predicted"/>
<feature type="compositionally biased region" description="Low complexity" evidence="1">
    <location>
        <begin position="69"/>
        <end position="87"/>
    </location>
</feature>
<accession>A0A9P5Q7L0</accession>
<protein>
    <submittedName>
        <fullName evidence="3">Uncharacterized protein</fullName>
    </submittedName>
</protein>
<feature type="region of interest" description="Disordered" evidence="1">
    <location>
        <begin position="66"/>
        <end position="96"/>
    </location>
</feature>
<evidence type="ECO:0000313" key="3">
    <source>
        <dbReference type="EMBL" id="KAF9075100.1"/>
    </source>
</evidence>